<name>A0A284R3F9_ARMOS</name>
<protein>
    <recommendedName>
        <fullName evidence="2">Aminoglycoside phosphotransferase domain-containing protein</fullName>
    </recommendedName>
</protein>
<dbReference type="OrthoDB" id="4177236at2759"/>
<dbReference type="OMA" id="DWIRTIV"/>
<dbReference type="Proteomes" id="UP000219338">
    <property type="component" value="Unassembled WGS sequence"/>
</dbReference>
<feature type="domain" description="Aminoglycoside phosphotransferase" evidence="2">
    <location>
        <begin position="218"/>
        <end position="285"/>
    </location>
</feature>
<feature type="transmembrane region" description="Helical" evidence="1">
    <location>
        <begin position="6"/>
        <end position="25"/>
    </location>
</feature>
<dbReference type="STRING" id="47428.A0A284R3F9"/>
<evidence type="ECO:0000259" key="2">
    <source>
        <dbReference type="Pfam" id="PF01636"/>
    </source>
</evidence>
<dbReference type="InterPro" id="IPR051678">
    <property type="entry name" value="AGP_Transferase"/>
</dbReference>
<dbReference type="PANTHER" id="PTHR21310">
    <property type="entry name" value="AMINOGLYCOSIDE PHOSPHOTRANSFERASE-RELATED-RELATED"/>
    <property type="match status" value="1"/>
</dbReference>
<keyword evidence="1" id="KW-0472">Membrane</keyword>
<dbReference type="PANTHER" id="PTHR21310:SF15">
    <property type="entry name" value="AMINOGLYCOSIDE PHOSPHOTRANSFERASE DOMAIN-CONTAINING PROTEIN"/>
    <property type="match status" value="1"/>
</dbReference>
<accession>A0A284R3F9</accession>
<dbReference type="SUPFAM" id="SSF56112">
    <property type="entry name" value="Protein kinase-like (PK-like)"/>
    <property type="match status" value="1"/>
</dbReference>
<evidence type="ECO:0000313" key="4">
    <source>
        <dbReference type="Proteomes" id="UP000219338"/>
    </source>
</evidence>
<gene>
    <name evidence="3" type="ORF">ARMOST_06611</name>
</gene>
<sequence>MIPQSVLAFFYATAIAIVDTLLVCFGPVGRLPNRQSVDVDHQTDDEVLNLCHSVPDDDWTTSGCPPRLTPDVVAKWVPRLPTGWPSEALAQDLVHNRTNIPVPPIRRVLNLNPYASVIVMDYVPRITLVEAWPTMGLWQKICMAITLRSYVRQLRSIAHPRSQIPGPVLEGEEPGVCFASCIFGPIRPTKGPFATSEELIRLFNNGMDQAALARLCVHKGPLPDDGTLVYSHVDLALRNLIIRDDGQLWLIDFATAGFYPRWFEYVNMVMDARMERGAEYDAIWWAILPFVADPYFSIYDWIRTIVPDCL</sequence>
<keyword evidence="4" id="KW-1185">Reference proteome</keyword>
<keyword evidence="1" id="KW-0812">Transmembrane</keyword>
<dbReference type="AlphaFoldDB" id="A0A284R3F9"/>
<keyword evidence="1" id="KW-1133">Transmembrane helix</keyword>
<evidence type="ECO:0000256" key="1">
    <source>
        <dbReference type="SAM" id="Phobius"/>
    </source>
</evidence>
<dbReference type="Gene3D" id="3.90.1200.10">
    <property type="match status" value="1"/>
</dbReference>
<dbReference type="Pfam" id="PF01636">
    <property type="entry name" value="APH"/>
    <property type="match status" value="1"/>
</dbReference>
<dbReference type="InterPro" id="IPR002575">
    <property type="entry name" value="Aminoglycoside_PTrfase"/>
</dbReference>
<reference evidence="4" key="1">
    <citation type="journal article" date="2017" name="Nat. Ecol. Evol.">
        <title>Genome expansion and lineage-specific genetic innovations in the forest pathogenic fungi Armillaria.</title>
        <authorList>
            <person name="Sipos G."/>
            <person name="Prasanna A.N."/>
            <person name="Walter M.C."/>
            <person name="O'Connor E."/>
            <person name="Balint B."/>
            <person name="Krizsan K."/>
            <person name="Kiss B."/>
            <person name="Hess J."/>
            <person name="Varga T."/>
            <person name="Slot J."/>
            <person name="Riley R."/>
            <person name="Boka B."/>
            <person name="Rigling D."/>
            <person name="Barry K."/>
            <person name="Lee J."/>
            <person name="Mihaltcheva S."/>
            <person name="LaButti K."/>
            <person name="Lipzen A."/>
            <person name="Waldron R."/>
            <person name="Moloney N.M."/>
            <person name="Sperisen C."/>
            <person name="Kredics L."/>
            <person name="Vagvoelgyi C."/>
            <person name="Patrignani A."/>
            <person name="Fitzpatrick D."/>
            <person name="Nagy I."/>
            <person name="Doyle S."/>
            <person name="Anderson J.B."/>
            <person name="Grigoriev I.V."/>
            <person name="Gueldener U."/>
            <person name="Muensterkoetter M."/>
            <person name="Nagy L.G."/>
        </authorList>
    </citation>
    <scope>NUCLEOTIDE SEQUENCE [LARGE SCALE GENOMIC DNA]</scope>
    <source>
        <strain evidence="4">C18/9</strain>
    </source>
</reference>
<dbReference type="EMBL" id="FUEG01000004">
    <property type="protein sequence ID" value="SJL03259.1"/>
    <property type="molecule type" value="Genomic_DNA"/>
</dbReference>
<organism evidence="3 4">
    <name type="scientific">Armillaria ostoyae</name>
    <name type="common">Armillaria root rot fungus</name>
    <dbReference type="NCBI Taxonomy" id="47428"/>
    <lineage>
        <taxon>Eukaryota</taxon>
        <taxon>Fungi</taxon>
        <taxon>Dikarya</taxon>
        <taxon>Basidiomycota</taxon>
        <taxon>Agaricomycotina</taxon>
        <taxon>Agaricomycetes</taxon>
        <taxon>Agaricomycetidae</taxon>
        <taxon>Agaricales</taxon>
        <taxon>Marasmiineae</taxon>
        <taxon>Physalacriaceae</taxon>
        <taxon>Armillaria</taxon>
    </lineage>
</organism>
<proteinExistence type="predicted"/>
<evidence type="ECO:0000313" key="3">
    <source>
        <dbReference type="EMBL" id="SJL03259.1"/>
    </source>
</evidence>
<dbReference type="InterPro" id="IPR011009">
    <property type="entry name" value="Kinase-like_dom_sf"/>
</dbReference>